<evidence type="ECO:0000313" key="2">
    <source>
        <dbReference type="EMBL" id="MFD1032318.1"/>
    </source>
</evidence>
<feature type="transmembrane region" description="Helical" evidence="1">
    <location>
        <begin position="7"/>
        <end position="30"/>
    </location>
</feature>
<evidence type="ECO:0000256" key="1">
    <source>
        <dbReference type="SAM" id="Phobius"/>
    </source>
</evidence>
<dbReference type="RefSeq" id="WP_144840708.1">
    <property type="nucleotide sequence ID" value="NZ_JBHTKI010000020.1"/>
</dbReference>
<sequence>MTKKDNAIAMSLQILGGVMIAAFALRALMAIDEFGGGPAFEILLQGVIFGMLLIGFGEVIKLMQGLFNQREPERPVEDPEMARRQALRISSDSSVSIENRNKIMDYYTKKNMVVDDIEATPYDGYAIVHHDGRKDVVDLNNWELEVLSEAQLRKNPELRNLVE</sequence>
<organism evidence="2 3">
    <name type="scientific">Metaplanococcus flavidus</name>
    <dbReference type="NCBI Taxonomy" id="569883"/>
    <lineage>
        <taxon>Bacteria</taxon>
        <taxon>Bacillati</taxon>
        <taxon>Bacillota</taxon>
        <taxon>Bacilli</taxon>
        <taxon>Bacillales</taxon>
        <taxon>Caryophanaceae</taxon>
        <taxon>Metaplanococcus</taxon>
    </lineage>
</organism>
<evidence type="ECO:0000313" key="3">
    <source>
        <dbReference type="Proteomes" id="UP001597109"/>
    </source>
</evidence>
<keyword evidence="1" id="KW-0472">Membrane</keyword>
<gene>
    <name evidence="2" type="ORF">ACFQ1X_12835</name>
</gene>
<name>A0ABW3LCI7_9BACL</name>
<keyword evidence="1" id="KW-1133">Transmembrane helix</keyword>
<keyword evidence="3" id="KW-1185">Reference proteome</keyword>
<accession>A0ABW3LCI7</accession>
<comment type="caution">
    <text evidence="2">The sequence shown here is derived from an EMBL/GenBank/DDBJ whole genome shotgun (WGS) entry which is preliminary data.</text>
</comment>
<dbReference type="Proteomes" id="UP001597109">
    <property type="component" value="Unassembled WGS sequence"/>
</dbReference>
<feature type="transmembrane region" description="Helical" evidence="1">
    <location>
        <begin position="42"/>
        <end position="60"/>
    </location>
</feature>
<keyword evidence="1" id="KW-0812">Transmembrane</keyword>
<dbReference type="EMBL" id="JBHTKI010000020">
    <property type="protein sequence ID" value="MFD1032318.1"/>
    <property type="molecule type" value="Genomic_DNA"/>
</dbReference>
<protein>
    <submittedName>
        <fullName evidence="2">Uncharacterized protein</fullName>
    </submittedName>
</protein>
<reference evidence="3" key="1">
    <citation type="journal article" date="2019" name="Int. J. Syst. Evol. Microbiol.">
        <title>The Global Catalogue of Microorganisms (GCM) 10K type strain sequencing project: providing services to taxonomists for standard genome sequencing and annotation.</title>
        <authorList>
            <consortium name="The Broad Institute Genomics Platform"/>
            <consortium name="The Broad Institute Genome Sequencing Center for Infectious Disease"/>
            <person name="Wu L."/>
            <person name="Ma J."/>
        </authorList>
    </citation>
    <scope>NUCLEOTIDE SEQUENCE [LARGE SCALE GENOMIC DNA]</scope>
    <source>
        <strain evidence="3">CCUG 56756</strain>
    </source>
</reference>
<proteinExistence type="predicted"/>